<dbReference type="AlphaFoldDB" id="A0A0C3L846"/>
<feature type="compositionally biased region" description="Basic and acidic residues" evidence="1">
    <location>
        <begin position="8"/>
        <end position="19"/>
    </location>
</feature>
<keyword evidence="3" id="KW-1185">Reference proteome</keyword>
<dbReference type="HOGENOM" id="CLU_1741910_0_0_1"/>
<dbReference type="EMBL" id="KN822976">
    <property type="protein sequence ID" value="KIO30013.1"/>
    <property type="molecule type" value="Genomic_DNA"/>
</dbReference>
<protein>
    <submittedName>
        <fullName evidence="2">Uncharacterized protein</fullName>
    </submittedName>
</protein>
<organism evidence="2 3">
    <name type="scientific">Tulasnella calospora MUT 4182</name>
    <dbReference type="NCBI Taxonomy" id="1051891"/>
    <lineage>
        <taxon>Eukaryota</taxon>
        <taxon>Fungi</taxon>
        <taxon>Dikarya</taxon>
        <taxon>Basidiomycota</taxon>
        <taxon>Agaricomycotina</taxon>
        <taxon>Agaricomycetes</taxon>
        <taxon>Cantharellales</taxon>
        <taxon>Tulasnellaceae</taxon>
        <taxon>Tulasnella</taxon>
    </lineage>
</organism>
<evidence type="ECO:0000256" key="1">
    <source>
        <dbReference type="SAM" id="MobiDB-lite"/>
    </source>
</evidence>
<evidence type="ECO:0000313" key="2">
    <source>
        <dbReference type="EMBL" id="KIO30013.1"/>
    </source>
</evidence>
<reference evidence="3" key="2">
    <citation type="submission" date="2015-01" db="EMBL/GenBank/DDBJ databases">
        <title>Evolutionary Origins and Diversification of the Mycorrhizal Mutualists.</title>
        <authorList>
            <consortium name="DOE Joint Genome Institute"/>
            <consortium name="Mycorrhizal Genomics Consortium"/>
            <person name="Kohler A."/>
            <person name="Kuo A."/>
            <person name="Nagy L.G."/>
            <person name="Floudas D."/>
            <person name="Copeland A."/>
            <person name="Barry K.W."/>
            <person name="Cichocki N."/>
            <person name="Veneault-Fourrey C."/>
            <person name="LaButti K."/>
            <person name="Lindquist E.A."/>
            <person name="Lipzen A."/>
            <person name="Lundell T."/>
            <person name="Morin E."/>
            <person name="Murat C."/>
            <person name="Riley R."/>
            <person name="Ohm R."/>
            <person name="Sun H."/>
            <person name="Tunlid A."/>
            <person name="Henrissat B."/>
            <person name="Grigoriev I.V."/>
            <person name="Hibbett D.S."/>
            <person name="Martin F."/>
        </authorList>
    </citation>
    <scope>NUCLEOTIDE SEQUENCE [LARGE SCALE GENOMIC DNA]</scope>
    <source>
        <strain evidence="3">MUT 4182</strain>
    </source>
</reference>
<gene>
    <name evidence="2" type="ORF">M407DRAFT_242368</name>
</gene>
<sequence length="150" mass="16713">MDSDEPEPLSHSDETKDEASSADSEPIIYVEKRCSINSPEFQQFDKNAIRMETIENMLGISSRTDLPPKVHEYATIPIEGIMKLLLKVYAQRLRKAGSLEDHGKTTTQLRVPHTQSSLQTPLTVIFPHPLSDSPSSQFSSLAPNSTPHRA</sequence>
<dbReference type="Proteomes" id="UP000054248">
    <property type="component" value="Unassembled WGS sequence"/>
</dbReference>
<proteinExistence type="predicted"/>
<accession>A0A0C3L846</accession>
<reference evidence="2 3" key="1">
    <citation type="submission" date="2014-04" db="EMBL/GenBank/DDBJ databases">
        <authorList>
            <consortium name="DOE Joint Genome Institute"/>
            <person name="Kuo A."/>
            <person name="Girlanda M."/>
            <person name="Perotto S."/>
            <person name="Kohler A."/>
            <person name="Nagy L.G."/>
            <person name="Floudas D."/>
            <person name="Copeland A."/>
            <person name="Barry K.W."/>
            <person name="Cichocki N."/>
            <person name="Veneault-Fourrey C."/>
            <person name="LaButti K."/>
            <person name="Lindquist E.A."/>
            <person name="Lipzen A."/>
            <person name="Lundell T."/>
            <person name="Morin E."/>
            <person name="Murat C."/>
            <person name="Sun H."/>
            <person name="Tunlid A."/>
            <person name="Henrissat B."/>
            <person name="Grigoriev I.V."/>
            <person name="Hibbett D.S."/>
            <person name="Martin F."/>
            <person name="Nordberg H.P."/>
            <person name="Cantor M.N."/>
            <person name="Hua S.X."/>
        </authorList>
    </citation>
    <scope>NUCLEOTIDE SEQUENCE [LARGE SCALE GENOMIC DNA]</scope>
    <source>
        <strain evidence="2 3">MUT 4182</strain>
    </source>
</reference>
<feature type="region of interest" description="Disordered" evidence="1">
    <location>
        <begin position="129"/>
        <end position="150"/>
    </location>
</feature>
<name>A0A0C3L846_9AGAM</name>
<feature type="region of interest" description="Disordered" evidence="1">
    <location>
        <begin position="1"/>
        <end position="25"/>
    </location>
</feature>
<evidence type="ECO:0000313" key="3">
    <source>
        <dbReference type="Proteomes" id="UP000054248"/>
    </source>
</evidence>